<gene>
    <name evidence="6" type="ORF">SAMN05216352_104298</name>
</gene>
<dbReference type="CDD" id="cd01991">
    <property type="entry name" value="Asn_synthase_B_C"/>
    <property type="match status" value="1"/>
</dbReference>
<evidence type="ECO:0000313" key="7">
    <source>
        <dbReference type="Proteomes" id="UP000199017"/>
    </source>
</evidence>
<evidence type="ECO:0000256" key="3">
    <source>
        <dbReference type="ARBA" id="ARBA00022888"/>
    </source>
</evidence>
<evidence type="ECO:0000256" key="1">
    <source>
        <dbReference type="ARBA" id="ARBA00005187"/>
    </source>
</evidence>
<comment type="catalytic activity">
    <reaction evidence="4">
        <text>L-aspartate + L-glutamine + ATP + H2O = L-asparagine + L-glutamate + AMP + diphosphate + H(+)</text>
        <dbReference type="Rhea" id="RHEA:12228"/>
        <dbReference type="ChEBI" id="CHEBI:15377"/>
        <dbReference type="ChEBI" id="CHEBI:15378"/>
        <dbReference type="ChEBI" id="CHEBI:29985"/>
        <dbReference type="ChEBI" id="CHEBI:29991"/>
        <dbReference type="ChEBI" id="CHEBI:30616"/>
        <dbReference type="ChEBI" id="CHEBI:33019"/>
        <dbReference type="ChEBI" id="CHEBI:58048"/>
        <dbReference type="ChEBI" id="CHEBI:58359"/>
        <dbReference type="ChEBI" id="CHEBI:456215"/>
        <dbReference type="EC" id="6.3.5.4"/>
    </reaction>
</comment>
<feature type="domain" description="Asparagine synthetase" evidence="5">
    <location>
        <begin position="21"/>
        <end position="204"/>
    </location>
</feature>
<dbReference type="GO" id="GO:0005829">
    <property type="term" value="C:cytosol"/>
    <property type="evidence" value="ECO:0007669"/>
    <property type="project" value="TreeGrafter"/>
</dbReference>
<dbReference type="Pfam" id="PF00733">
    <property type="entry name" value="Asn_synthase"/>
    <property type="match status" value="1"/>
</dbReference>
<proteinExistence type="predicted"/>
<dbReference type="InterPro" id="IPR051786">
    <property type="entry name" value="ASN_synthetase/amidase"/>
</dbReference>
<protein>
    <recommendedName>
        <fullName evidence="2">asparagine synthase (glutamine-hydrolyzing)</fullName>
        <ecNumber evidence="2">6.3.5.4</ecNumber>
    </recommendedName>
</protein>
<dbReference type="Gene3D" id="3.40.50.620">
    <property type="entry name" value="HUPs"/>
    <property type="match status" value="1"/>
</dbReference>
<evidence type="ECO:0000256" key="4">
    <source>
        <dbReference type="ARBA" id="ARBA00048741"/>
    </source>
</evidence>
<reference evidence="6 7" key="1">
    <citation type="submission" date="2016-10" db="EMBL/GenBank/DDBJ databases">
        <authorList>
            <person name="de Groot N.N."/>
        </authorList>
    </citation>
    <scope>NUCLEOTIDE SEQUENCE [LARGE SCALE GENOMIC DNA]</scope>
    <source>
        <strain evidence="7">P4B,CCM 7963,CECT 7998,DSM 25260,IBRC-M 10614,KCTC 13821</strain>
    </source>
</reference>
<dbReference type="GO" id="GO:0006529">
    <property type="term" value="P:asparagine biosynthetic process"/>
    <property type="evidence" value="ECO:0007669"/>
    <property type="project" value="UniProtKB-KW"/>
</dbReference>
<dbReference type="SUPFAM" id="SSF52402">
    <property type="entry name" value="Adenine nucleotide alpha hydrolases-like"/>
    <property type="match status" value="1"/>
</dbReference>
<name>A0A1G8HKW5_9BACI</name>
<comment type="pathway">
    <text evidence="1">Amino-acid biosynthesis; L-asparagine biosynthesis; L-asparagine from L-aspartate (L-Gln route): step 1/1.</text>
</comment>
<evidence type="ECO:0000256" key="2">
    <source>
        <dbReference type="ARBA" id="ARBA00012737"/>
    </source>
</evidence>
<evidence type="ECO:0000313" key="6">
    <source>
        <dbReference type="EMBL" id="SDI07050.1"/>
    </source>
</evidence>
<sequence length="226" mass="26766">MKGKNFIERGTTPLAERYIGNAKMFEEHEKRLFLRNTSEDWHYQTVTRPLFEKAQHLHPVQQMQAIDIQTWLRGDILLKADKMTMAHSLELRVPFLDKEVFEAARKLPFNLTIANKTTKSILRDSFRGIVPDHVYDRKKLGFPVPIRHWLKHELYDWAVHLIKNSQTERYIDKSYILSLLEAHALNKADYSRKIWTVLIFMIWHNVHMENKYPFESAQVQPASAIV</sequence>
<keyword evidence="3" id="KW-0028">Amino-acid biosynthesis</keyword>
<dbReference type="STRING" id="930129.SAMN05216352_104298"/>
<dbReference type="Proteomes" id="UP000199017">
    <property type="component" value="Unassembled WGS sequence"/>
</dbReference>
<evidence type="ECO:0000259" key="5">
    <source>
        <dbReference type="Pfam" id="PF00733"/>
    </source>
</evidence>
<keyword evidence="7" id="KW-1185">Reference proteome</keyword>
<dbReference type="InterPro" id="IPR014729">
    <property type="entry name" value="Rossmann-like_a/b/a_fold"/>
</dbReference>
<accession>A0A1G8HKW5</accession>
<dbReference type="AlphaFoldDB" id="A0A1G8HKW5"/>
<dbReference type="PANTHER" id="PTHR43284:SF1">
    <property type="entry name" value="ASPARAGINE SYNTHETASE"/>
    <property type="match status" value="1"/>
</dbReference>
<keyword evidence="3" id="KW-0061">Asparagine biosynthesis</keyword>
<organism evidence="6 7">
    <name type="scientific">Alteribacillus bidgolensis</name>
    <dbReference type="NCBI Taxonomy" id="930129"/>
    <lineage>
        <taxon>Bacteria</taxon>
        <taxon>Bacillati</taxon>
        <taxon>Bacillota</taxon>
        <taxon>Bacilli</taxon>
        <taxon>Bacillales</taxon>
        <taxon>Bacillaceae</taxon>
        <taxon>Alteribacillus</taxon>
    </lineage>
</organism>
<dbReference type="InterPro" id="IPR001962">
    <property type="entry name" value="Asn_synthase"/>
</dbReference>
<dbReference type="EMBL" id="FNDU01000004">
    <property type="protein sequence ID" value="SDI07050.1"/>
    <property type="molecule type" value="Genomic_DNA"/>
</dbReference>
<dbReference type="GO" id="GO:0004066">
    <property type="term" value="F:asparagine synthase (glutamine-hydrolyzing) activity"/>
    <property type="evidence" value="ECO:0007669"/>
    <property type="project" value="UniProtKB-EC"/>
</dbReference>
<dbReference type="PANTHER" id="PTHR43284">
    <property type="entry name" value="ASPARAGINE SYNTHETASE (GLUTAMINE-HYDROLYZING)"/>
    <property type="match status" value="1"/>
</dbReference>
<dbReference type="EC" id="6.3.5.4" evidence="2"/>